<dbReference type="InterPro" id="IPR013187">
    <property type="entry name" value="F-box-assoc_dom_typ3"/>
</dbReference>
<dbReference type="SMART" id="SM00256">
    <property type="entry name" value="FBOX"/>
    <property type="match status" value="1"/>
</dbReference>
<name>A0ABM0SKD9_CAMSA</name>
<dbReference type="InterPro" id="IPR001810">
    <property type="entry name" value="F-box_dom"/>
</dbReference>
<dbReference type="PANTHER" id="PTHR31111:SF58">
    <property type="entry name" value="F-BOX DOMAIN-CONTAINING PROTEIN"/>
    <property type="match status" value="1"/>
</dbReference>
<gene>
    <name evidence="3" type="primary">LOC104698694</name>
</gene>
<evidence type="ECO:0000259" key="1">
    <source>
        <dbReference type="PROSITE" id="PS50181"/>
    </source>
</evidence>
<dbReference type="GeneID" id="104698694"/>
<dbReference type="InterPro" id="IPR017451">
    <property type="entry name" value="F-box-assoc_interact_dom"/>
</dbReference>
<dbReference type="Pfam" id="PF08268">
    <property type="entry name" value="FBA_3"/>
    <property type="match status" value="1"/>
</dbReference>
<dbReference type="RefSeq" id="XP_010412405.1">
    <property type="nucleotide sequence ID" value="XM_010414103.1"/>
</dbReference>
<proteinExistence type="predicted"/>
<dbReference type="Proteomes" id="UP000694864">
    <property type="component" value="Chromosome 6"/>
</dbReference>
<evidence type="ECO:0000313" key="3">
    <source>
        <dbReference type="RefSeq" id="XP_010412405.1"/>
    </source>
</evidence>
<dbReference type="CDD" id="cd22157">
    <property type="entry name" value="F-box_AtFBW1-like"/>
    <property type="match status" value="1"/>
</dbReference>
<organism evidence="2 3">
    <name type="scientific">Camelina sativa</name>
    <name type="common">False flax</name>
    <name type="synonym">Myagrum sativum</name>
    <dbReference type="NCBI Taxonomy" id="90675"/>
    <lineage>
        <taxon>Eukaryota</taxon>
        <taxon>Viridiplantae</taxon>
        <taxon>Streptophyta</taxon>
        <taxon>Embryophyta</taxon>
        <taxon>Tracheophyta</taxon>
        <taxon>Spermatophyta</taxon>
        <taxon>Magnoliopsida</taxon>
        <taxon>eudicotyledons</taxon>
        <taxon>Gunneridae</taxon>
        <taxon>Pentapetalae</taxon>
        <taxon>rosids</taxon>
        <taxon>malvids</taxon>
        <taxon>Brassicales</taxon>
        <taxon>Brassicaceae</taxon>
        <taxon>Camelineae</taxon>
        <taxon>Camelina</taxon>
    </lineage>
</organism>
<sequence>MKRGREEKNSHETLPSPTRRCHDGVIYIPLDLTVEILKKLPTKTLMRFQCVSKLWSSLISSRRDLRDSILTRSLNQPPRDAHIISDNCFIKSIIAFSSTTSPLNTDNGLVLVPGECHQYVRGLVCCWSTYFRPNVLAVYNPTIRQSFDLPELKSKQISCFFFGYDPCKDQYKVLSMPGSNWGESCQVFTLGDPAAKQWRTIQPVMTPQCMLLPGVVCINGIIYYRDATRNFDSRFPENIKLMSFDVSSEKFNHAEAPKLLMHMHRDSTLINYQEKLALISCEISGLEMWVMETQGWSKFFVCEMMGFQHWIISGTTRGGEIVFVEKRYSSHTMLRVYYYDLKRNSMRHVDLETEIRSRKRYMGRYMSTILTVPDHVDNIMGLHYKTE</sequence>
<dbReference type="Pfam" id="PF00646">
    <property type="entry name" value="F-box"/>
    <property type="match status" value="1"/>
</dbReference>
<dbReference type="SUPFAM" id="SSF81383">
    <property type="entry name" value="F-box domain"/>
    <property type="match status" value="1"/>
</dbReference>
<evidence type="ECO:0000313" key="2">
    <source>
        <dbReference type="Proteomes" id="UP000694864"/>
    </source>
</evidence>
<keyword evidence="2" id="KW-1185">Reference proteome</keyword>
<protein>
    <submittedName>
        <fullName evidence="3">Probable F-box protein At3g56670</fullName>
    </submittedName>
</protein>
<reference evidence="3" key="2">
    <citation type="submission" date="2025-08" db="UniProtKB">
        <authorList>
            <consortium name="RefSeq"/>
        </authorList>
    </citation>
    <scope>IDENTIFICATION</scope>
    <source>
        <tissue evidence="3">Leaf</tissue>
    </source>
</reference>
<dbReference type="Gene3D" id="1.20.1280.50">
    <property type="match status" value="1"/>
</dbReference>
<dbReference type="NCBIfam" id="TIGR01640">
    <property type="entry name" value="F_box_assoc_1"/>
    <property type="match status" value="1"/>
</dbReference>
<dbReference type="InterPro" id="IPR036047">
    <property type="entry name" value="F-box-like_dom_sf"/>
</dbReference>
<dbReference type="PANTHER" id="PTHR31111">
    <property type="entry name" value="BNAA05G37150D PROTEIN-RELATED"/>
    <property type="match status" value="1"/>
</dbReference>
<accession>A0ABM0SKD9</accession>
<reference evidence="2" key="1">
    <citation type="journal article" date="2014" name="Nat. Commun.">
        <title>The emerging biofuel crop Camelina sativa retains a highly undifferentiated hexaploid genome structure.</title>
        <authorList>
            <person name="Kagale S."/>
            <person name="Koh C."/>
            <person name="Nixon J."/>
            <person name="Bollina V."/>
            <person name="Clarke W.E."/>
            <person name="Tuteja R."/>
            <person name="Spillane C."/>
            <person name="Robinson S.J."/>
            <person name="Links M.G."/>
            <person name="Clarke C."/>
            <person name="Higgins E.E."/>
            <person name="Huebert T."/>
            <person name="Sharpe A.G."/>
            <person name="Parkin I.A."/>
        </authorList>
    </citation>
    <scope>NUCLEOTIDE SEQUENCE [LARGE SCALE GENOMIC DNA]</scope>
    <source>
        <strain evidence="2">cv. DH55</strain>
    </source>
</reference>
<dbReference type="PROSITE" id="PS50181">
    <property type="entry name" value="FBOX"/>
    <property type="match status" value="1"/>
</dbReference>
<feature type="domain" description="F-box" evidence="1">
    <location>
        <begin position="22"/>
        <end position="73"/>
    </location>
</feature>